<gene>
    <name evidence="2" type="ORF">ANN_10096</name>
</gene>
<protein>
    <submittedName>
        <fullName evidence="2">Uncharacterized protein</fullName>
    </submittedName>
</protein>
<reference evidence="2 3" key="1">
    <citation type="journal article" date="2022" name="Allergy">
        <title>Genome assembly and annotation of Periplaneta americana reveal a comprehensive cockroach allergen profile.</title>
        <authorList>
            <person name="Wang L."/>
            <person name="Xiong Q."/>
            <person name="Saelim N."/>
            <person name="Wang L."/>
            <person name="Nong W."/>
            <person name="Wan A.T."/>
            <person name="Shi M."/>
            <person name="Liu X."/>
            <person name="Cao Q."/>
            <person name="Hui J.H.L."/>
            <person name="Sookrung N."/>
            <person name="Leung T.F."/>
            <person name="Tungtrongchitr A."/>
            <person name="Tsui S.K.W."/>
        </authorList>
    </citation>
    <scope>NUCLEOTIDE SEQUENCE [LARGE SCALE GENOMIC DNA]</scope>
    <source>
        <strain evidence="2">PWHHKU_190912</strain>
    </source>
</reference>
<comment type="caution">
    <text evidence="2">The sequence shown here is derived from an EMBL/GenBank/DDBJ whole genome shotgun (WGS) entry which is preliminary data.</text>
</comment>
<name>A0ABQ8TR63_PERAM</name>
<accession>A0ABQ8TR63</accession>
<dbReference type="Proteomes" id="UP001148838">
    <property type="component" value="Unassembled WGS sequence"/>
</dbReference>
<evidence type="ECO:0000313" key="2">
    <source>
        <dbReference type="EMBL" id="KAJ4448084.1"/>
    </source>
</evidence>
<evidence type="ECO:0000256" key="1">
    <source>
        <dbReference type="SAM" id="MobiDB-lite"/>
    </source>
</evidence>
<sequence>MPGLCEGGNEPAGSLKATLCNGASIGHDRTYRPDKTDQARQTDPRTDGQTEDRQAGGEREGERTGRHIQ</sequence>
<organism evidence="2 3">
    <name type="scientific">Periplaneta americana</name>
    <name type="common">American cockroach</name>
    <name type="synonym">Blatta americana</name>
    <dbReference type="NCBI Taxonomy" id="6978"/>
    <lineage>
        <taxon>Eukaryota</taxon>
        <taxon>Metazoa</taxon>
        <taxon>Ecdysozoa</taxon>
        <taxon>Arthropoda</taxon>
        <taxon>Hexapoda</taxon>
        <taxon>Insecta</taxon>
        <taxon>Pterygota</taxon>
        <taxon>Neoptera</taxon>
        <taxon>Polyneoptera</taxon>
        <taxon>Dictyoptera</taxon>
        <taxon>Blattodea</taxon>
        <taxon>Blattoidea</taxon>
        <taxon>Blattidae</taxon>
        <taxon>Blattinae</taxon>
        <taxon>Periplaneta</taxon>
    </lineage>
</organism>
<feature type="region of interest" description="Disordered" evidence="1">
    <location>
        <begin position="23"/>
        <end position="69"/>
    </location>
</feature>
<evidence type="ECO:0000313" key="3">
    <source>
        <dbReference type="Proteomes" id="UP001148838"/>
    </source>
</evidence>
<feature type="compositionally biased region" description="Basic and acidic residues" evidence="1">
    <location>
        <begin position="26"/>
        <end position="69"/>
    </location>
</feature>
<keyword evidence="3" id="KW-1185">Reference proteome</keyword>
<proteinExistence type="predicted"/>
<dbReference type="EMBL" id="JAJSOF020000005">
    <property type="protein sequence ID" value="KAJ4448084.1"/>
    <property type="molecule type" value="Genomic_DNA"/>
</dbReference>